<proteinExistence type="predicted"/>
<reference evidence="2" key="1">
    <citation type="journal article" date="2015" name="Genome Announc.">
        <title>Draft genome sequence of the fungus Penicillium brasilianum MG11.</title>
        <authorList>
            <person name="Horn F."/>
            <person name="Linde J."/>
            <person name="Mattern D.J."/>
            <person name="Walther G."/>
            <person name="Guthke R."/>
            <person name="Brakhage A.A."/>
            <person name="Valiante V."/>
        </authorList>
    </citation>
    <scope>NUCLEOTIDE SEQUENCE [LARGE SCALE GENOMIC DNA]</scope>
    <source>
        <strain evidence="2">MG11</strain>
    </source>
</reference>
<dbReference type="EMBL" id="CDHK01000002">
    <property type="protein sequence ID" value="CEJ55977.1"/>
    <property type="molecule type" value="Genomic_DNA"/>
</dbReference>
<accession>A0A0F7TJA7</accession>
<gene>
    <name evidence="1" type="ORF">PMG11_02204</name>
</gene>
<dbReference type="Proteomes" id="UP000042958">
    <property type="component" value="Unassembled WGS sequence"/>
</dbReference>
<keyword evidence="2" id="KW-1185">Reference proteome</keyword>
<protein>
    <submittedName>
        <fullName evidence="1">Uncharacterized protein</fullName>
    </submittedName>
</protein>
<organism evidence="1 2">
    <name type="scientific">Penicillium brasilianum</name>
    <dbReference type="NCBI Taxonomy" id="104259"/>
    <lineage>
        <taxon>Eukaryota</taxon>
        <taxon>Fungi</taxon>
        <taxon>Dikarya</taxon>
        <taxon>Ascomycota</taxon>
        <taxon>Pezizomycotina</taxon>
        <taxon>Eurotiomycetes</taxon>
        <taxon>Eurotiomycetidae</taxon>
        <taxon>Eurotiales</taxon>
        <taxon>Aspergillaceae</taxon>
        <taxon>Penicillium</taxon>
    </lineage>
</organism>
<name>A0A0F7TJA7_PENBI</name>
<evidence type="ECO:0000313" key="2">
    <source>
        <dbReference type="Proteomes" id="UP000042958"/>
    </source>
</evidence>
<evidence type="ECO:0000313" key="1">
    <source>
        <dbReference type="EMBL" id="CEJ55977.1"/>
    </source>
</evidence>
<dbReference type="AlphaFoldDB" id="A0A0F7TJA7"/>
<dbReference type="OrthoDB" id="4428759at2759"/>
<sequence length="203" mass="23335">MREGTKLHSSSNFSTIVRLRQRRSGSWTRIVGSRITLLSVSGILALKRDLNGLSKLDSSAKIIRNDGSARLVESTRSSSPLREDDRVLTRADTRDYGVKSNEVVAIPTEENIIRLWGFNQEKPFFTKGHVFHTNTGLRAKNHAATRRENRWLVVGKLCAVHTLYFTDDGHKYQRITIESWKHKDVECKYIWGLHLREGLRSYI</sequence>